<dbReference type="InterPro" id="IPR029058">
    <property type="entry name" value="AB_hydrolase_fold"/>
</dbReference>
<keyword evidence="4" id="KW-1185">Reference proteome</keyword>
<name>A0A8T0VW27_PANVG</name>
<accession>A0A8T0VW27</accession>
<dbReference type="Proteomes" id="UP000823388">
    <property type="component" value="Chromosome 2N"/>
</dbReference>
<feature type="region of interest" description="Disordered" evidence="1">
    <location>
        <begin position="61"/>
        <end position="262"/>
    </location>
</feature>
<dbReference type="Pfam" id="PF07859">
    <property type="entry name" value="Abhydrolase_3"/>
    <property type="match status" value="1"/>
</dbReference>
<feature type="compositionally biased region" description="Basic residues" evidence="1">
    <location>
        <begin position="211"/>
        <end position="221"/>
    </location>
</feature>
<reference evidence="3" key="1">
    <citation type="submission" date="2020-05" db="EMBL/GenBank/DDBJ databases">
        <title>WGS assembly of Panicum virgatum.</title>
        <authorList>
            <person name="Lovell J.T."/>
            <person name="Jenkins J."/>
            <person name="Shu S."/>
            <person name="Juenger T.E."/>
            <person name="Schmutz J."/>
        </authorList>
    </citation>
    <scope>NUCLEOTIDE SEQUENCE</scope>
    <source>
        <strain evidence="3">AP13</strain>
    </source>
</reference>
<feature type="compositionally biased region" description="Low complexity" evidence="1">
    <location>
        <begin position="69"/>
        <end position="94"/>
    </location>
</feature>
<dbReference type="GO" id="GO:0016787">
    <property type="term" value="F:hydrolase activity"/>
    <property type="evidence" value="ECO:0007669"/>
    <property type="project" value="InterPro"/>
</dbReference>
<dbReference type="InterPro" id="IPR013094">
    <property type="entry name" value="AB_hydrolase_3"/>
</dbReference>
<evidence type="ECO:0000313" key="3">
    <source>
        <dbReference type="EMBL" id="KAG2638677.1"/>
    </source>
</evidence>
<gene>
    <name evidence="3" type="ORF">PVAP13_2NG652001</name>
</gene>
<evidence type="ECO:0000313" key="4">
    <source>
        <dbReference type="Proteomes" id="UP000823388"/>
    </source>
</evidence>
<protein>
    <recommendedName>
        <fullName evidence="2">Alpha/beta hydrolase fold-3 domain-containing protein</fullName>
    </recommendedName>
</protein>
<feature type="domain" description="Alpha/beta hydrolase fold-3" evidence="2">
    <location>
        <begin position="281"/>
        <end position="348"/>
    </location>
</feature>
<dbReference type="AlphaFoldDB" id="A0A8T0VW27"/>
<dbReference type="EMBL" id="CM029040">
    <property type="protein sequence ID" value="KAG2638677.1"/>
    <property type="molecule type" value="Genomic_DNA"/>
</dbReference>
<sequence>MAVATCIGQRFSLHLVVSVPCRRAKSLLPGEQVKWPAALTMTAPGAGRRHCRGRCACSWPRSRSCTDRTAASGASSSPSATSSRAPARARTSPGCAPPTSPSTRPAASGRASSPRRWLMRTRTRRSPSSSTSTAVVRPLLRGVPALRRVLPPPLQGAPRRRRVRQLPPRPRAPLPLRVQRRRRRTPLPRCQPPAGRRGHRARRPLQLLPGRRQRGRQHRAPRGAALGVHVPDVARGEPPRRRRRPDPALLRRGGADGRRGHARQGVLVVGGGDGSLLAGVPAGATRDHEAARVCGDGVELAEAFPPAMVVIGGFDLLKDWQARYVEALRRKGKPLRVVEYPDAVHGFHAFPELADSGKLVEMKLFVKEHRSKRAV</sequence>
<evidence type="ECO:0000259" key="2">
    <source>
        <dbReference type="Pfam" id="PF07859"/>
    </source>
</evidence>
<evidence type="ECO:0000256" key="1">
    <source>
        <dbReference type="SAM" id="MobiDB-lite"/>
    </source>
</evidence>
<dbReference type="Gene3D" id="3.40.50.1820">
    <property type="entry name" value="alpha/beta hydrolase"/>
    <property type="match status" value="1"/>
</dbReference>
<comment type="caution">
    <text evidence="3">The sequence shown here is derived from an EMBL/GenBank/DDBJ whole genome shotgun (WGS) entry which is preliminary data.</text>
</comment>
<feature type="compositionally biased region" description="Low complexity" evidence="1">
    <location>
        <begin position="126"/>
        <end position="149"/>
    </location>
</feature>
<proteinExistence type="predicted"/>
<organism evidence="3 4">
    <name type="scientific">Panicum virgatum</name>
    <name type="common">Blackwell switchgrass</name>
    <dbReference type="NCBI Taxonomy" id="38727"/>
    <lineage>
        <taxon>Eukaryota</taxon>
        <taxon>Viridiplantae</taxon>
        <taxon>Streptophyta</taxon>
        <taxon>Embryophyta</taxon>
        <taxon>Tracheophyta</taxon>
        <taxon>Spermatophyta</taxon>
        <taxon>Magnoliopsida</taxon>
        <taxon>Liliopsida</taxon>
        <taxon>Poales</taxon>
        <taxon>Poaceae</taxon>
        <taxon>PACMAD clade</taxon>
        <taxon>Panicoideae</taxon>
        <taxon>Panicodae</taxon>
        <taxon>Paniceae</taxon>
        <taxon>Panicinae</taxon>
        <taxon>Panicum</taxon>
        <taxon>Panicum sect. Hiantes</taxon>
    </lineage>
</organism>
<dbReference type="SUPFAM" id="SSF53474">
    <property type="entry name" value="alpha/beta-Hydrolases"/>
    <property type="match status" value="1"/>
</dbReference>